<dbReference type="RefSeq" id="WP_260104734.1">
    <property type="nucleotide sequence ID" value="NZ_JALXSQ010000064.1"/>
</dbReference>
<accession>A0ABT2HZ95</accession>
<feature type="transmembrane region" description="Helical" evidence="9">
    <location>
        <begin position="295"/>
        <end position="316"/>
    </location>
</feature>
<evidence type="ECO:0000256" key="1">
    <source>
        <dbReference type="ARBA" id="ARBA00004651"/>
    </source>
</evidence>
<evidence type="ECO:0000256" key="9">
    <source>
        <dbReference type="SAM" id="Phobius"/>
    </source>
</evidence>
<evidence type="ECO:0000256" key="6">
    <source>
        <dbReference type="ARBA" id="ARBA00022989"/>
    </source>
</evidence>
<feature type="transmembrane region" description="Helical" evidence="9">
    <location>
        <begin position="88"/>
        <end position="113"/>
    </location>
</feature>
<feature type="transmembrane region" description="Helical" evidence="9">
    <location>
        <begin position="58"/>
        <end position="76"/>
    </location>
</feature>
<dbReference type="Pfam" id="PF01594">
    <property type="entry name" value="AI-2E_transport"/>
    <property type="match status" value="1"/>
</dbReference>
<keyword evidence="11" id="KW-1185">Reference proteome</keyword>
<feature type="transmembrane region" description="Helical" evidence="9">
    <location>
        <begin position="175"/>
        <end position="194"/>
    </location>
</feature>
<dbReference type="InterPro" id="IPR002549">
    <property type="entry name" value="AI-2E-like"/>
</dbReference>
<dbReference type="PANTHER" id="PTHR21716">
    <property type="entry name" value="TRANSMEMBRANE PROTEIN"/>
    <property type="match status" value="1"/>
</dbReference>
<comment type="subcellular location">
    <subcellularLocation>
        <location evidence="1">Cell membrane</location>
        <topology evidence="1">Multi-pass membrane protein</topology>
    </subcellularLocation>
</comment>
<feature type="transmembrane region" description="Helical" evidence="9">
    <location>
        <begin position="229"/>
        <end position="251"/>
    </location>
</feature>
<name>A0ABT2HZ95_9MICO</name>
<evidence type="ECO:0000256" key="4">
    <source>
        <dbReference type="ARBA" id="ARBA00022475"/>
    </source>
</evidence>
<sequence>MSSGPSDVKPIDERAVPVPEAAFVPRAMRIAGAWAWRIVAIVLALIPIGWVVAQASIVVIPLLVGALLAALLRPLYVRLLNWRWPKALALLTTLLVLIAAVGALLTLVVTQLAGGLDLDMERLTVQYQRAMEWLRNSPLHVTEQQLTQVFENATSWLQQNVSSILSQALSAGSTAVSFLTGCLVTLFALIFYLLDGRRIWLFIVSLFPRPARAAIDGAAQRSWVSVGSYVRVQVVVALIDALGIAVGALLLHVPFAIPIGIIVFLAAFVPFIGAIVSGSLAVLVALLYNDPINALLMLVVVVAVMQIEAHVLQPLIMGNAVKVHPLAVLVSVSAGSIFGGIAGAVFAVPIVAGLNVAINYIASEQWRGLPDPTRYPGAQPDEPEEPAVLGAARAVRERFAHFGDDNASADEPHGATASDAAEPATEAHPHMTHSDVSGDVDSEKKEA</sequence>
<evidence type="ECO:0000256" key="8">
    <source>
        <dbReference type="SAM" id="MobiDB-lite"/>
    </source>
</evidence>
<keyword evidence="7 9" id="KW-0472">Membrane</keyword>
<organism evidence="10 11">
    <name type="scientific">Pseudoclavibacter albus</name>
    <dbReference type="NCBI Taxonomy" id="272241"/>
    <lineage>
        <taxon>Bacteria</taxon>
        <taxon>Bacillati</taxon>
        <taxon>Actinomycetota</taxon>
        <taxon>Actinomycetes</taxon>
        <taxon>Micrococcales</taxon>
        <taxon>Microbacteriaceae</taxon>
        <taxon>Pseudoclavibacter</taxon>
    </lineage>
</organism>
<keyword evidence="4" id="KW-1003">Cell membrane</keyword>
<evidence type="ECO:0000256" key="2">
    <source>
        <dbReference type="ARBA" id="ARBA00009773"/>
    </source>
</evidence>
<dbReference type="PANTHER" id="PTHR21716:SF53">
    <property type="entry name" value="PERMEASE PERM-RELATED"/>
    <property type="match status" value="1"/>
</dbReference>
<dbReference type="EMBL" id="JALXSQ010000064">
    <property type="protein sequence ID" value="MCT2043643.1"/>
    <property type="molecule type" value="Genomic_DNA"/>
</dbReference>
<protein>
    <submittedName>
        <fullName evidence="10">AI-2E family transporter</fullName>
    </submittedName>
</protein>
<comment type="similarity">
    <text evidence="2">Belongs to the autoinducer-2 exporter (AI-2E) (TC 2.A.86) family.</text>
</comment>
<evidence type="ECO:0000256" key="3">
    <source>
        <dbReference type="ARBA" id="ARBA00022448"/>
    </source>
</evidence>
<reference evidence="10 11" key="1">
    <citation type="submission" date="2022-04" db="EMBL/GenBank/DDBJ databases">
        <title>Human microbiome associated bacterial genomes.</title>
        <authorList>
            <person name="Sandstrom S."/>
            <person name="Salamzade R."/>
            <person name="Kalan L.R."/>
        </authorList>
    </citation>
    <scope>NUCLEOTIDE SEQUENCE [LARGE SCALE GENOMIC DNA]</scope>
    <source>
        <strain evidence="11">p3-SID1799</strain>
    </source>
</reference>
<feature type="transmembrane region" description="Helical" evidence="9">
    <location>
        <begin position="257"/>
        <end position="288"/>
    </location>
</feature>
<keyword evidence="5 9" id="KW-0812">Transmembrane</keyword>
<dbReference type="Proteomes" id="UP001525379">
    <property type="component" value="Unassembled WGS sequence"/>
</dbReference>
<keyword evidence="3" id="KW-0813">Transport</keyword>
<evidence type="ECO:0000313" key="10">
    <source>
        <dbReference type="EMBL" id="MCT2043643.1"/>
    </source>
</evidence>
<keyword evidence="6 9" id="KW-1133">Transmembrane helix</keyword>
<comment type="caution">
    <text evidence="10">The sequence shown here is derived from an EMBL/GenBank/DDBJ whole genome shotgun (WGS) entry which is preliminary data.</text>
</comment>
<feature type="region of interest" description="Disordered" evidence="8">
    <location>
        <begin position="400"/>
        <end position="447"/>
    </location>
</feature>
<proteinExistence type="inferred from homology"/>
<evidence type="ECO:0000256" key="5">
    <source>
        <dbReference type="ARBA" id="ARBA00022692"/>
    </source>
</evidence>
<evidence type="ECO:0000256" key="7">
    <source>
        <dbReference type="ARBA" id="ARBA00023136"/>
    </source>
</evidence>
<gene>
    <name evidence="10" type="ORF">M3D15_09940</name>
</gene>
<feature type="transmembrane region" description="Helical" evidence="9">
    <location>
        <begin position="34"/>
        <end position="52"/>
    </location>
</feature>
<feature type="transmembrane region" description="Helical" evidence="9">
    <location>
        <begin position="336"/>
        <end position="358"/>
    </location>
</feature>
<evidence type="ECO:0000313" key="11">
    <source>
        <dbReference type="Proteomes" id="UP001525379"/>
    </source>
</evidence>